<dbReference type="Pfam" id="PF00004">
    <property type="entry name" value="AAA"/>
    <property type="match status" value="1"/>
</dbReference>
<dbReference type="PROSITE" id="PS00871">
    <property type="entry name" value="CLPAB_2"/>
    <property type="match status" value="1"/>
</dbReference>
<keyword evidence="3 8" id="KW-0547">Nucleotide-binding</keyword>
<dbReference type="PROSITE" id="PS00870">
    <property type="entry name" value="CLPAB_1"/>
    <property type="match status" value="1"/>
</dbReference>
<dbReference type="InterPro" id="IPR028299">
    <property type="entry name" value="ClpA/B_CS2"/>
</dbReference>
<reference evidence="11 12" key="1">
    <citation type="submission" date="2017-09" db="EMBL/GenBank/DDBJ databases">
        <title>Depth-based differentiation of microbial function through sediment-hosted aquifers and enrichment of novel symbionts in the deep terrestrial subsurface.</title>
        <authorList>
            <person name="Probst A.J."/>
            <person name="Ladd B."/>
            <person name="Jarett J.K."/>
            <person name="Geller-Mcgrath D.E."/>
            <person name="Sieber C.M."/>
            <person name="Emerson J.B."/>
            <person name="Anantharaman K."/>
            <person name="Thomas B.C."/>
            <person name="Malmstrom R."/>
            <person name="Stieglmeier M."/>
            <person name="Klingl A."/>
            <person name="Woyke T."/>
            <person name="Ryan C.M."/>
            <person name="Banfield J.F."/>
        </authorList>
    </citation>
    <scope>NUCLEOTIDE SEQUENCE [LARGE SCALE GENOMIC DNA]</scope>
    <source>
        <strain evidence="11">CG10_big_fil_rev_8_21_14_0_10_50_16</strain>
    </source>
</reference>
<dbReference type="SMART" id="SM00382">
    <property type="entry name" value="AAA"/>
    <property type="match status" value="2"/>
</dbReference>
<dbReference type="InterPro" id="IPR003593">
    <property type="entry name" value="AAA+_ATPase"/>
</dbReference>
<feature type="coiled-coil region" evidence="9">
    <location>
        <begin position="410"/>
        <end position="531"/>
    </location>
</feature>
<dbReference type="PANTHER" id="PTHR11638:SF18">
    <property type="entry name" value="HEAT SHOCK PROTEIN 104"/>
    <property type="match status" value="1"/>
</dbReference>
<dbReference type="FunFam" id="3.40.50.300:FF:000120">
    <property type="entry name" value="ATP-dependent chaperone ClpB"/>
    <property type="match status" value="1"/>
</dbReference>
<dbReference type="FunFam" id="3.40.50.300:FF:000010">
    <property type="entry name" value="Chaperone clpB 1, putative"/>
    <property type="match status" value="1"/>
</dbReference>
<dbReference type="Pfam" id="PF02861">
    <property type="entry name" value="Clp_N"/>
    <property type="match status" value="1"/>
</dbReference>
<evidence type="ECO:0000256" key="4">
    <source>
        <dbReference type="ARBA" id="ARBA00022840"/>
    </source>
</evidence>
<dbReference type="SMART" id="SM01086">
    <property type="entry name" value="ClpB_D2-small"/>
    <property type="match status" value="1"/>
</dbReference>
<keyword evidence="2 7" id="KW-0677">Repeat</keyword>
<evidence type="ECO:0000256" key="7">
    <source>
        <dbReference type="PROSITE-ProRule" id="PRU01251"/>
    </source>
</evidence>
<dbReference type="InterPro" id="IPR019489">
    <property type="entry name" value="Clp_ATPase_C"/>
</dbReference>
<keyword evidence="5 8" id="KW-0143">Chaperone</keyword>
<protein>
    <submittedName>
        <fullName evidence="11">Type VI secretion system ATPase TssH</fullName>
    </submittedName>
</protein>
<keyword evidence="9" id="KW-0175">Coiled coil</keyword>
<name>A0A2H0RN13_9BACT</name>
<dbReference type="FunFam" id="3.40.50.300:FF:000025">
    <property type="entry name" value="ATP-dependent Clp protease subunit"/>
    <property type="match status" value="1"/>
</dbReference>
<dbReference type="SUPFAM" id="SSF52540">
    <property type="entry name" value="P-loop containing nucleoside triphosphate hydrolases"/>
    <property type="match status" value="2"/>
</dbReference>
<sequence>MLPNNFTTKSQEAIQRAHAFAVEQGQQQLEPLHLFYALVSNGDSVVVSLLQKLGCDLSLIRADIERELKALPRVTAPHAPQGQVFLAEALARTFQNAEQAAREFGDAYISTEHLFLGLIASSKAVGRILTAQGVTDASVFETLKALRGTTKIDSPDAEAGVDALEKYTINLTDLAREEKLDPVIGRDEEIRRVMQVLSRRIKNNPVLIGEAGTGKTAIVEALAQRIIANDVPESLAGKELISLDIGALVAGTKYRGEFEDRLKSIIREIDDASGKYILFVDELHTLVGAGASGEGGGLDAANILKPALARGQLKAVGATTLKEYQKYIEKDPALERRFQPIMVEEPDREDAIAILRGIKDKYELHHGIRITDAAIVSAVDLSQRYITDRFLPDKAVDLIDEAGSALRMDIDSMPEELNTLKNDMKRLEIEKAALELESDKKAKERLGIVDKEINELAESVNELELRWTAEKDQITSIRDLSKRIDALRAEAEIEERRGDLQKVAEIRYGRIPELEKEMYEHQERLKLLQTERGLLKEEVTEEDVARVVSNWTGVPVSKMLKSEMEKLSNMEDNLAHRVIGQGEAVHAVSNALRRSRAGISEENRPIGSFIFLGPTGVGKTELAKALAEFMFDDESSIVRVDMSEYMEKHSISKMIGSPPGYVGHDESGQLTEKIRRHPYSVVLFDEIEKAHPDVFNIMLQILDDGHVTDTKGRKINFKNTVIVMTSNIGSDIILDSGTRSTIGFNGESDTVADTATSRQDTELHEKIMHLIKQQFRPEFLNRIDDIIIFHSLGKKEIRKIVDLQVARVAERVELQGLTLEVSDKAKTYLADAGYDPLYGARPLKRVIQDQILNPLSMMIINQEVEEDHTIKIDVKTNALSFTVTKKKA</sequence>
<feature type="domain" description="Clp R" evidence="10">
    <location>
        <begin position="3"/>
        <end position="149"/>
    </location>
</feature>
<evidence type="ECO:0000256" key="8">
    <source>
        <dbReference type="RuleBase" id="RU004432"/>
    </source>
</evidence>
<dbReference type="PANTHER" id="PTHR11638">
    <property type="entry name" value="ATP-DEPENDENT CLP PROTEASE"/>
    <property type="match status" value="1"/>
</dbReference>
<evidence type="ECO:0000256" key="1">
    <source>
        <dbReference type="ARBA" id="ARBA00008675"/>
    </source>
</evidence>
<dbReference type="Proteomes" id="UP000230084">
    <property type="component" value="Unassembled WGS sequence"/>
</dbReference>
<evidence type="ECO:0000313" key="12">
    <source>
        <dbReference type="Proteomes" id="UP000230084"/>
    </source>
</evidence>
<dbReference type="CDD" id="cd19499">
    <property type="entry name" value="RecA-like_ClpB_Hsp104-like"/>
    <property type="match status" value="1"/>
</dbReference>
<comment type="similarity">
    <text evidence="1 8">Belongs to the ClpA/ClpB family.</text>
</comment>
<gene>
    <name evidence="11" type="ORF">COV06_00885</name>
</gene>
<dbReference type="InterPro" id="IPR001270">
    <property type="entry name" value="ClpA/B"/>
</dbReference>
<dbReference type="Gene3D" id="1.10.1780.10">
    <property type="entry name" value="Clp, N-terminal domain"/>
    <property type="match status" value="1"/>
</dbReference>
<dbReference type="Pfam" id="PF10431">
    <property type="entry name" value="ClpB_D2-small"/>
    <property type="match status" value="1"/>
</dbReference>
<dbReference type="InterPro" id="IPR041546">
    <property type="entry name" value="ClpA/ClpB_AAA_lid"/>
</dbReference>
<evidence type="ECO:0000256" key="2">
    <source>
        <dbReference type="ARBA" id="ARBA00022737"/>
    </source>
</evidence>
<evidence type="ECO:0000256" key="3">
    <source>
        <dbReference type="ARBA" id="ARBA00022741"/>
    </source>
</evidence>
<dbReference type="InterPro" id="IPR027417">
    <property type="entry name" value="P-loop_NTPase"/>
</dbReference>
<evidence type="ECO:0000256" key="5">
    <source>
        <dbReference type="ARBA" id="ARBA00023186"/>
    </source>
</evidence>
<dbReference type="Gene3D" id="1.10.8.60">
    <property type="match status" value="1"/>
</dbReference>
<dbReference type="Pfam" id="PF07724">
    <property type="entry name" value="AAA_2"/>
    <property type="match status" value="1"/>
</dbReference>
<evidence type="ECO:0000256" key="9">
    <source>
        <dbReference type="SAM" id="Coils"/>
    </source>
</evidence>
<dbReference type="GO" id="GO:0005524">
    <property type="term" value="F:ATP binding"/>
    <property type="evidence" value="ECO:0007669"/>
    <property type="project" value="UniProtKB-KW"/>
</dbReference>
<dbReference type="Gene3D" id="3.40.50.300">
    <property type="entry name" value="P-loop containing nucleotide triphosphate hydrolases"/>
    <property type="match status" value="3"/>
</dbReference>
<dbReference type="EMBL" id="PCYM01000001">
    <property type="protein sequence ID" value="PIR47941.1"/>
    <property type="molecule type" value="Genomic_DNA"/>
</dbReference>
<dbReference type="PRINTS" id="PR00300">
    <property type="entry name" value="CLPPROTEASEA"/>
</dbReference>
<dbReference type="GO" id="GO:0005737">
    <property type="term" value="C:cytoplasm"/>
    <property type="evidence" value="ECO:0007669"/>
    <property type="project" value="TreeGrafter"/>
</dbReference>
<dbReference type="FunFam" id="1.10.8.60:FF:000017">
    <property type="entry name" value="ATP-dependent chaperone ClpB"/>
    <property type="match status" value="1"/>
</dbReference>
<dbReference type="CDD" id="cd00009">
    <property type="entry name" value="AAA"/>
    <property type="match status" value="1"/>
</dbReference>
<evidence type="ECO:0000313" key="11">
    <source>
        <dbReference type="EMBL" id="PIR47941.1"/>
    </source>
</evidence>
<dbReference type="GO" id="GO:0034605">
    <property type="term" value="P:cellular response to heat"/>
    <property type="evidence" value="ECO:0007669"/>
    <property type="project" value="TreeGrafter"/>
</dbReference>
<dbReference type="InterPro" id="IPR003959">
    <property type="entry name" value="ATPase_AAA_core"/>
</dbReference>
<dbReference type="InterPro" id="IPR036628">
    <property type="entry name" value="Clp_N_dom_sf"/>
</dbReference>
<dbReference type="InterPro" id="IPR004176">
    <property type="entry name" value="Clp_R_N"/>
</dbReference>
<evidence type="ECO:0000256" key="6">
    <source>
        <dbReference type="ARBA" id="ARBA00026057"/>
    </source>
</evidence>
<organism evidence="11 12">
    <name type="scientific">Candidatus Uhrbacteria bacterium CG10_big_fil_rev_8_21_14_0_10_50_16</name>
    <dbReference type="NCBI Taxonomy" id="1975039"/>
    <lineage>
        <taxon>Bacteria</taxon>
        <taxon>Candidatus Uhriibacteriota</taxon>
    </lineage>
</organism>
<proteinExistence type="inferred from homology"/>
<dbReference type="AlphaFoldDB" id="A0A2H0RN13"/>
<dbReference type="PROSITE" id="PS51903">
    <property type="entry name" value="CLP_R"/>
    <property type="match status" value="1"/>
</dbReference>
<accession>A0A2H0RN13</accession>
<dbReference type="InterPro" id="IPR050130">
    <property type="entry name" value="ClpA_ClpB"/>
</dbReference>
<comment type="caution">
    <text evidence="11">The sequence shown here is derived from an EMBL/GenBank/DDBJ whole genome shotgun (WGS) entry which is preliminary data.</text>
</comment>
<dbReference type="SUPFAM" id="SSF81923">
    <property type="entry name" value="Double Clp-N motif"/>
    <property type="match status" value="1"/>
</dbReference>
<comment type="subunit">
    <text evidence="6">Homohexamer. The oligomerization is ATP-dependent.</text>
</comment>
<dbReference type="InterPro" id="IPR018368">
    <property type="entry name" value="ClpA/B_CS1"/>
</dbReference>
<dbReference type="GO" id="GO:0016887">
    <property type="term" value="F:ATP hydrolysis activity"/>
    <property type="evidence" value="ECO:0007669"/>
    <property type="project" value="InterPro"/>
</dbReference>
<dbReference type="Pfam" id="PF17871">
    <property type="entry name" value="AAA_lid_9"/>
    <property type="match status" value="1"/>
</dbReference>
<evidence type="ECO:0000259" key="10">
    <source>
        <dbReference type="PROSITE" id="PS51903"/>
    </source>
</evidence>
<keyword evidence="4 8" id="KW-0067">ATP-binding</keyword>